<dbReference type="Pfam" id="PF11185">
    <property type="entry name" value="DUF2971"/>
    <property type="match status" value="1"/>
</dbReference>
<reference evidence="1 2" key="1">
    <citation type="submission" date="2019-06" db="EMBL/GenBank/DDBJ databases">
        <title>Psychrobacillus vulpis sp. nov., a new species isolated from feces of a red fox that inhabits in The Tablas de Daimiel Natural Park, Albacete, Spain.</title>
        <authorList>
            <person name="Rodriguez M."/>
            <person name="Reina J.C."/>
            <person name="Bejar V."/>
            <person name="Llamas I."/>
        </authorList>
    </citation>
    <scope>NUCLEOTIDE SEQUENCE [LARGE SCALE GENOMIC DNA]</scope>
    <source>
        <strain evidence="1 2">Z8</strain>
    </source>
</reference>
<accession>A0A544TFV3</accession>
<dbReference type="EMBL" id="VDGI01000036">
    <property type="protein sequence ID" value="TQR16329.1"/>
    <property type="molecule type" value="Genomic_DNA"/>
</dbReference>
<keyword evidence="2" id="KW-1185">Reference proteome</keyword>
<proteinExistence type="predicted"/>
<dbReference type="Proteomes" id="UP000316626">
    <property type="component" value="Unassembled WGS sequence"/>
</dbReference>
<dbReference type="AlphaFoldDB" id="A0A544TFV3"/>
<dbReference type="InterPro" id="IPR021352">
    <property type="entry name" value="DUF2971"/>
</dbReference>
<sequence length="249" mass="28594">MIRNLSFSTVPADDTVMWRYMDFAKFMSLLENESVFFLRGDLFVDKYEGTVPKQVIDNLSFYKADTGELVQVGESLRGSISNVYEMMRGFVFINCWHMNNIESAAMWDLYAKRGNGIAIRTTFGDIKKSFSKSTKDIIAAEVKYIDYSKDNVLDGTMISPFIYKRKSFEHEREFRLIVSDQLNALDGKGGFKEASNNGLSIDICLEHLIKSVYISPNSEKWFEELVDSLVRKYNIKAVVIQSSLYEFPS</sequence>
<protein>
    <submittedName>
        <fullName evidence="1">DUF2971 domain-containing protein</fullName>
    </submittedName>
</protein>
<organism evidence="1 2">
    <name type="scientific">Psychrobacillus vulpis</name>
    <dbReference type="NCBI Taxonomy" id="2325572"/>
    <lineage>
        <taxon>Bacteria</taxon>
        <taxon>Bacillati</taxon>
        <taxon>Bacillota</taxon>
        <taxon>Bacilli</taxon>
        <taxon>Bacillales</taxon>
        <taxon>Bacillaceae</taxon>
        <taxon>Psychrobacillus</taxon>
    </lineage>
</organism>
<name>A0A544TFV3_9BACI</name>
<evidence type="ECO:0000313" key="2">
    <source>
        <dbReference type="Proteomes" id="UP000316626"/>
    </source>
</evidence>
<dbReference type="OrthoDB" id="8548541at2"/>
<dbReference type="RefSeq" id="WP_142644239.1">
    <property type="nucleotide sequence ID" value="NZ_VDGI01000036.1"/>
</dbReference>
<gene>
    <name evidence="1" type="ORF">FG384_18900</name>
</gene>
<evidence type="ECO:0000313" key="1">
    <source>
        <dbReference type="EMBL" id="TQR16329.1"/>
    </source>
</evidence>
<comment type="caution">
    <text evidence="1">The sequence shown here is derived from an EMBL/GenBank/DDBJ whole genome shotgun (WGS) entry which is preliminary data.</text>
</comment>